<accession>A0A6V7TKK5</accession>
<dbReference type="AlphaFoldDB" id="A0A6V7TKK5"/>
<sequence>MLEDTEFEKKIKPEFNKFILTEPINGQLGNQMYRFASLYAIGKLLNRTPVYIQQDNYIKNIEVELSKIFPNFFKQIYFLKSEFKIQKKFQLATTCCDYNNPKILLKENNAKILRLIGGIYFESYKYFDHLREEILNLFEFGPEIVKEIEEATQRIYFLNDNARKICIHTRFGDFVGFGESVIEQVEALIELIPKLLFRLIKRNVIDKRYSLLIFGEDKNFLNQIKINKNKFLFNKIYHVLDLSLSRGGELYFAREYCDALFLTAPLSSFAFWMGYLMPNNLPIFYIRKQLLLHPSKTTIYPFDTMQILPKDWFAIEENWLENKKKIKEKNKSSG</sequence>
<organism evidence="1 2">
    <name type="scientific">Meloidogyne enterolobii</name>
    <name type="common">Root-knot nematode worm</name>
    <name type="synonym">Meloidogyne mayaguensis</name>
    <dbReference type="NCBI Taxonomy" id="390850"/>
    <lineage>
        <taxon>Eukaryota</taxon>
        <taxon>Metazoa</taxon>
        <taxon>Ecdysozoa</taxon>
        <taxon>Nematoda</taxon>
        <taxon>Chromadorea</taxon>
        <taxon>Rhabditida</taxon>
        <taxon>Tylenchina</taxon>
        <taxon>Tylenchomorpha</taxon>
        <taxon>Tylenchoidea</taxon>
        <taxon>Meloidogynidae</taxon>
        <taxon>Meloidogyninae</taxon>
        <taxon>Meloidogyne</taxon>
    </lineage>
</organism>
<dbReference type="PANTHER" id="PTHR22898">
    <property type="entry name" value="UNCHARACTERIZED GLYCOSOL TRANSFERASE-RELATED"/>
    <property type="match status" value="1"/>
</dbReference>
<proteinExistence type="predicted"/>
<reference evidence="1 2" key="1">
    <citation type="submission" date="2020-08" db="EMBL/GenBank/DDBJ databases">
        <authorList>
            <person name="Koutsovoulos G."/>
            <person name="Danchin GJ E."/>
        </authorList>
    </citation>
    <scope>NUCLEOTIDE SEQUENCE [LARGE SCALE GENOMIC DNA]</scope>
</reference>
<evidence type="ECO:0000313" key="1">
    <source>
        <dbReference type="EMBL" id="CAD2124224.1"/>
    </source>
</evidence>
<dbReference type="InterPro" id="IPR052501">
    <property type="entry name" value="Alpha-1-2_FucT"/>
</dbReference>
<comment type="caution">
    <text evidence="1">The sequence shown here is derived from an EMBL/GenBank/DDBJ whole genome shotgun (WGS) entry which is preliminary data.</text>
</comment>
<name>A0A6V7TKK5_MELEN</name>
<protein>
    <submittedName>
        <fullName evidence="1">Uncharacterized protein</fullName>
    </submittedName>
</protein>
<dbReference type="PANTHER" id="PTHR22898:SF5">
    <property type="entry name" value="PROTEIN CBG02648"/>
    <property type="match status" value="1"/>
</dbReference>
<dbReference type="OrthoDB" id="5854901at2759"/>
<gene>
    <name evidence="1" type="ORF">MENT_LOCUS784</name>
</gene>
<evidence type="ECO:0000313" key="2">
    <source>
        <dbReference type="Proteomes" id="UP000580250"/>
    </source>
</evidence>
<dbReference type="EMBL" id="CAJEWN010000002">
    <property type="protein sequence ID" value="CAD2124224.1"/>
    <property type="molecule type" value="Genomic_DNA"/>
</dbReference>
<dbReference type="Proteomes" id="UP000580250">
    <property type="component" value="Unassembled WGS sequence"/>
</dbReference>